<feature type="region of interest" description="Disordered" evidence="1">
    <location>
        <begin position="23"/>
        <end position="50"/>
    </location>
</feature>
<gene>
    <name evidence="2" type="ORF">AVDCRST_MAG92-5283</name>
</gene>
<dbReference type="AlphaFoldDB" id="A0A6J4KEM5"/>
<reference evidence="2" key="1">
    <citation type="submission" date="2020-02" db="EMBL/GenBank/DDBJ databases">
        <authorList>
            <person name="Meier V. D."/>
        </authorList>
    </citation>
    <scope>NUCLEOTIDE SEQUENCE</scope>
    <source>
        <strain evidence="2">AVDCRST_MAG92</strain>
    </source>
</reference>
<evidence type="ECO:0000313" key="2">
    <source>
        <dbReference type="EMBL" id="CAA9303625.1"/>
    </source>
</evidence>
<protein>
    <submittedName>
        <fullName evidence="2">Uncharacterized protein</fullName>
    </submittedName>
</protein>
<name>A0A6J4KEM5_9CYAN</name>
<sequence length="140" mass="15474">MPRSQRLIILSKTSDRPAARKTLGDRLSSTTHRNEKDSSMIPRPQTGNMKKLDQATFQGKSWQLITDNQALKSVLKAIGVKDDDYRCVYILTGLGNTVVAASSTTCLEVWAGWHQVPRNGSVFVCLYDRGQASAPQGYDS</sequence>
<dbReference type="EMBL" id="CADCTM010000906">
    <property type="protein sequence ID" value="CAA9303625.1"/>
    <property type="molecule type" value="Genomic_DNA"/>
</dbReference>
<organism evidence="2">
    <name type="scientific">uncultured Coleofasciculus sp</name>
    <dbReference type="NCBI Taxonomy" id="1267456"/>
    <lineage>
        <taxon>Bacteria</taxon>
        <taxon>Bacillati</taxon>
        <taxon>Cyanobacteriota</taxon>
        <taxon>Cyanophyceae</taxon>
        <taxon>Coleofasciculales</taxon>
        <taxon>Coleofasciculaceae</taxon>
        <taxon>Coleofasciculus</taxon>
        <taxon>environmental samples</taxon>
    </lineage>
</organism>
<accession>A0A6J4KEM5</accession>
<proteinExistence type="predicted"/>
<evidence type="ECO:0000256" key="1">
    <source>
        <dbReference type="SAM" id="MobiDB-lite"/>
    </source>
</evidence>